<gene>
    <name evidence="7" type="ORF">WN59_05005</name>
</gene>
<sequence>MADIMTSEQRRRTMSKIRAVSKLETMVSNELWRKGYRFRRNTRGMVGTPDISIKKYKVVIFIDSCFWHQCPVHGNMPRTNVEFWERKFTRNKERDQEVDQYYKERGWNIKRVWEHEVRNDLDEVVSDLAEFKDESKRN</sequence>
<evidence type="ECO:0000256" key="2">
    <source>
        <dbReference type="ARBA" id="ARBA00022759"/>
    </source>
</evidence>
<keyword evidence="4 6" id="KW-0378">Hydrolase</keyword>
<dbReference type="AlphaFoldDB" id="A0A0M2SPY5"/>
<keyword evidence="1 6" id="KW-0540">Nuclease</keyword>
<dbReference type="PATRIC" id="fig|1432562.3.peg.989"/>
<reference evidence="7 8" key="1">
    <citation type="submission" date="2015-04" db="EMBL/GenBank/DDBJ databases">
        <title>Taxonomic description and genome sequence of Salinicoccus sediminis sp. nov., a novel hyper halotolerant bacterium isolated from marine sediment.</title>
        <authorList>
            <person name="Mathan Kumar R."/>
            <person name="Kaur G."/>
            <person name="Kumar N."/>
            <person name="Kumar A."/>
            <person name="Singh N.K."/>
            <person name="Kaur N."/>
            <person name="Mayilraj S."/>
        </authorList>
    </citation>
    <scope>NUCLEOTIDE SEQUENCE [LARGE SCALE GENOMIC DNA]</scope>
    <source>
        <strain evidence="7 8">SV-16</strain>
    </source>
</reference>
<dbReference type="Pfam" id="PF03852">
    <property type="entry name" value="Vsr"/>
    <property type="match status" value="1"/>
</dbReference>
<comment type="caution">
    <text evidence="7">The sequence shown here is derived from an EMBL/GenBank/DDBJ whole genome shotgun (WGS) entry which is preliminary data.</text>
</comment>
<evidence type="ECO:0000256" key="3">
    <source>
        <dbReference type="ARBA" id="ARBA00022763"/>
    </source>
</evidence>
<dbReference type="PIRSF" id="PIRSF018267">
    <property type="entry name" value="VSR_endonuc"/>
    <property type="match status" value="1"/>
</dbReference>
<dbReference type="GO" id="GO:0004519">
    <property type="term" value="F:endonuclease activity"/>
    <property type="evidence" value="ECO:0007669"/>
    <property type="project" value="UniProtKB-KW"/>
</dbReference>
<evidence type="ECO:0000313" key="7">
    <source>
        <dbReference type="EMBL" id="KKK35002.1"/>
    </source>
</evidence>
<keyword evidence="2 6" id="KW-0255">Endonuclease</keyword>
<evidence type="ECO:0000256" key="4">
    <source>
        <dbReference type="ARBA" id="ARBA00022801"/>
    </source>
</evidence>
<organism evidence="7 8">
    <name type="scientific">Salinicoccus sediminis</name>
    <dbReference type="NCBI Taxonomy" id="1432562"/>
    <lineage>
        <taxon>Bacteria</taxon>
        <taxon>Bacillati</taxon>
        <taxon>Bacillota</taxon>
        <taxon>Bacilli</taxon>
        <taxon>Bacillales</taxon>
        <taxon>Staphylococcaceae</taxon>
        <taxon>Salinicoccus</taxon>
    </lineage>
</organism>
<proteinExistence type="inferred from homology"/>
<evidence type="ECO:0000313" key="8">
    <source>
        <dbReference type="Proteomes" id="UP000034287"/>
    </source>
</evidence>
<dbReference type="InterPro" id="IPR004603">
    <property type="entry name" value="DNA_mismatch_endonuc_vsr"/>
</dbReference>
<keyword evidence="3 6" id="KW-0227">DNA damage</keyword>
<keyword evidence="5 6" id="KW-0234">DNA repair</keyword>
<dbReference type="NCBIfam" id="TIGR00632">
    <property type="entry name" value="vsr"/>
    <property type="match status" value="1"/>
</dbReference>
<comment type="similarity">
    <text evidence="6">Belongs to the vsr family.</text>
</comment>
<dbReference type="CDD" id="cd00221">
    <property type="entry name" value="Vsr"/>
    <property type="match status" value="1"/>
</dbReference>
<dbReference type="STRING" id="1432562.WN59_05005"/>
<dbReference type="EMBL" id="LAYZ01000002">
    <property type="protein sequence ID" value="KKK35002.1"/>
    <property type="molecule type" value="Genomic_DNA"/>
</dbReference>
<evidence type="ECO:0000256" key="6">
    <source>
        <dbReference type="PIRNR" id="PIRNR018267"/>
    </source>
</evidence>
<dbReference type="GO" id="GO:0016787">
    <property type="term" value="F:hydrolase activity"/>
    <property type="evidence" value="ECO:0007669"/>
    <property type="project" value="UniProtKB-KW"/>
</dbReference>
<dbReference type="RefSeq" id="WP_046513587.1">
    <property type="nucleotide sequence ID" value="NZ_LAYZ01000002.1"/>
</dbReference>
<keyword evidence="8" id="KW-1185">Reference proteome</keyword>
<dbReference type="OrthoDB" id="9801520at2"/>
<dbReference type="InterPro" id="IPR011335">
    <property type="entry name" value="Restrct_endonuc-II-like"/>
</dbReference>
<evidence type="ECO:0000256" key="5">
    <source>
        <dbReference type="ARBA" id="ARBA00023204"/>
    </source>
</evidence>
<protein>
    <recommendedName>
        <fullName evidence="6">Very short patch repair endonuclease</fullName>
        <ecNumber evidence="6">3.1.-.-</ecNumber>
    </recommendedName>
</protein>
<dbReference type="GO" id="GO:0006298">
    <property type="term" value="P:mismatch repair"/>
    <property type="evidence" value="ECO:0007669"/>
    <property type="project" value="UniProtKB-UniRule"/>
</dbReference>
<dbReference type="Gene3D" id="3.40.960.10">
    <property type="entry name" value="VSR Endonuclease"/>
    <property type="match status" value="1"/>
</dbReference>
<evidence type="ECO:0000256" key="1">
    <source>
        <dbReference type="ARBA" id="ARBA00022722"/>
    </source>
</evidence>
<comment type="function">
    <text evidence="6">May nick specific sequences that contain T:G mispairs resulting from m5C-deamination.</text>
</comment>
<accession>A0A0M2SPY5</accession>
<dbReference type="SUPFAM" id="SSF52980">
    <property type="entry name" value="Restriction endonuclease-like"/>
    <property type="match status" value="1"/>
</dbReference>
<dbReference type="EC" id="3.1.-.-" evidence="6"/>
<name>A0A0M2SPY5_9STAP</name>
<dbReference type="Proteomes" id="UP000034287">
    <property type="component" value="Unassembled WGS sequence"/>
</dbReference>